<dbReference type="Gene3D" id="3.30.565.10">
    <property type="entry name" value="Histidine kinase-like ATPase, C-terminal domain"/>
    <property type="match status" value="1"/>
</dbReference>
<dbReference type="InterPro" id="IPR013783">
    <property type="entry name" value="Ig-like_fold"/>
</dbReference>
<dbReference type="EMBL" id="CABN01000033">
    <property type="protein sequence ID" value="CBH99601.1"/>
    <property type="molecule type" value="Genomic_DNA"/>
</dbReference>
<name>E6PXE2_9ZZZZ</name>
<sequence>MRVRLLMVEMRNKSGCLTSLTSMISMTNGLRLACVLCLVAISFTTDALQPTTPLDLVGRQSWTLENGLPQNTITTLLQSASGYLWAGTELGLARFDGQNFLTLDHTSTAHYPDAETRSLLDVSSADVPSGMNGLWIGTGDGLVRWRNGLATLFTTENGLPSAQIRGLFFTGNTLWVWTQQGLAYSRDGLKFQTASDGLPDGAITAIAATSGSLWVATTSGIAERHNGGWRTLPATSGPSLVASASDASDAILAATVDGAFLIRNGQSRLAKSTTLVLPRTQLPSGGIVFLAQAADGSIAVASSSELVIVERSQDGFRVVARYHCGTELPGTRMETVYADRAGALWIGTNRGLARVYHQKLDWLPTTDPLAHAAIDTLLEDREGSLWVGTETSGLHILRDARFRFLGTGDGLSSDDTTAIVEDAQHTLWIGTREAGLNEIRANTPTKISSLTADKGLLSNIILSLASSRDGSLWIGTPDGLDRLRNGAISSFTSADGLPDDFIRSLYAAQDGSLWIGTRRGLTHFNPNHPSASMHTWTTANGLGSDLVGAVAETGDGSLWVATLHGLSQLHVDRAGGTGVGLARNFTTTEGLSGNVITALASADKMLWMGTQSHGLTLWDGSQFHAIPTAVAAQLPSAIHGILLDETHHLWITSDDGLFRVDALALMGCILRGECNTAGKLTIDHFTTADGLRSRETSNNSHPTLLRGHDGRLWFTTPRGVVTVDPQHFVPLPAEPPVVIERFAVDDHSLPVNHQSTAMIPAGHLRFQFDYAGLSFAAPQKLRYEYKLEGFDRVWTEAGMRRTAYYTNIPPGHYRFRVRAAMGDPVNTTQLSEADLDFVLRPHFYQTLWFYLLLALLLAGLILAVIRWRLSLARKEFGVVMAERNRIAREIHDTLAQGYVGISVQLEVLGELLRHNRSETAAKHLALTQTHVRDSLEDARRSIWALRSQDATEQTLPIRLRRMMEKAQNSSQRNRMTTSLNVHGAYRSLAPKAEEELLRIAQEAIQNAQKHSQATELTVRLEYHERMLVLSVTDNGIGFSAPDAGTPLHSPEGHYGLTGMRERAALIGASITLSSVPGNGTTLLVEVAAPDTSARQNPQHAASQEK</sequence>
<feature type="domain" description="Histidine kinase/HSP90-like ATPase" evidence="4">
    <location>
        <begin position="991"/>
        <end position="1090"/>
    </location>
</feature>
<evidence type="ECO:0000256" key="2">
    <source>
        <dbReference type="ARBA" id="ARBA00022777"/>
    </source>
</evidence>
<dbReference type="InterPro" id="IPR011712">
    <property type="entry name" value="Sig_transdc_His_kin_sub3_dim/P"/>
</dbReference>
<keyword evidence="1" id="KW-0808">Transferase</keyword>
<comment type="caution">
    <text evidence="5">The sequence shown here is derived from an EMBL/GenBank/DDBJ whole genome shotgun (WGS) entry which is preliminary data.</text>
</comment>
<dbReference type="InterPro" id="IPR050482">
    <property type="entry name" value="Sensor_HK_TwoCompSys"/>
</dbReference>
<dbReference type="PANTHER" id="PTHR24421">
    <property type="entry name" value="NITRATE/NITRITE SENSOR PROTEIN NARX-RELATED"/>
    <property type="match status" value="1"/>
</dbReference>
<keyword evidence="3" id="KW-0472">Membrane</keyword>
<reference evidence="5" key="1">
    <citation type="submission" date="2009-10" db="EMBL/GenBank/DDBJ databases">
        <title>Diversity of trophic interactions inside an arsenic-rich microbial ecosystem.</title>
        <authorList>
            <person name="Bertin P.N."/>
            <person name="Heinrich-Salmeron A."/>
            <person name="Pelletier E."/>
            <person name="Goulhen-Chollet F."/>
            <person name="Arsene-Ploetze F."/>
            <person name="Gallien S."/>
            <person name="Calteau A."/>
            <person name="Vallenet D."/>
            <person name="Casiot C."/>
            <person name="Chane-Woon-Ming B."/>
            <person name="Giloteaux L."/>
            <person name="Barakat M."/>
            <person name="Bonnefoy V."/>
            <person name="Bruneel O."/>
            <person name="Chandler M."/>
            <person name="Cleiss J."/>
            <person name="Duran R."/>
            <person name="Elbaz-Poulichet F."/>
            <person name="Fonknechten N."/>
            <person name="Lauga B."/>
            <person name="Mornico D."/>
            <person name="Ortet P."/>
            <person name="Schaeffer C."/>
            <person name="Siguier P."/>
            <person name="Alexander Thil Smith A."/>
            <person name="Van Dorsselaer A."/>
            <person name="Weissenbach J."/>
            <person name="Medigue C."/>
            <person name="Le Paslier D."/>
        </authorList>
    </citation>
    <scope>NUCLEOTIDE SEQUENCE</scope>
</reference>
<evidence type="ECO:0000256" key="3">
    <source>
        <dbReference type="SAM" id="Phobius"/>
    </source>
</evidence>
<keyword evidence="3" id="KW-1133">Transmembrane helix</keyword>
<gene>
    <name evidence="5" type="ORF">CARN3_0539</name>
</gene>
<dbReference type="InterPro" id="IPR036890">
    <property type="entry name" value="HATPase_C_sf"/>
</dbReference>
<dbReference type="Gene3D" id="1.20.5.1930">
    <property type="match status" value="1"/>
</dbReference>
<proteinExistence type="predicted"/>
<dbReference type="CDD" id="cd16917">
    <property type="entry name" value="HATPase_UhpB-NarQ-NarX-like"/>
    <property type="match status" value="1"/>
</dbReference>
<dbReference type="Pfam" id="PF07494">
    <property type="entry name" value="Reg_prop"/>
    <property type="match status" value="5"/>
</dbReference>
<dbReference type="InterPro" id="IPR015943">
    <property type="entry name" value="WD40/YVTN_repeat-like_dom_sf"/>
</dbReference>
<dbReference type="AlphaFoldDB" id="E6PXE2"/>
<feature type="transmembrane region" description="Helical" evidence="3">
    <location>
        <begin position="847"/>
        <end position="865"/>
    </location>
</feature>
<dbReference type="Pfam" id="PF07495">
    <property type="entry name" value="Y_Y_Y"/>
    <property type="match status" value="1"/>
</dbReference>
<dbReference type="SUPFAM" id="SSF63829">
    <property type="entry name" value="Calcium-dependent phosphotriesterase"/>
    <property type="match status" value="2"/>
</dbReference>
<dbReference type="InterPro" id="IPR011123">
    <property type="entry name" value="Y_Y_Y"/>
</dbReference>
<keyword evidence="2" id="KW-0418">Kinase</keyword>
<protein>
    <submittedName>
        <fullName evidence="5">Putative Hybrid sensor</fullName>
    </submittedName>
</protein>
<dbReference type="InterPro" id="IPR003594">
    <property type="entry name" value="HATPase_dom"/>
</dbReference>
<dbReference type="PANTHER" id="PTHR24421:SF62">
    <property type="entry name" value="SENSORY TRANSDUCTION HISTIDINE KINASE"/>
    <property type="match status" value="1"/>
</dbReference>
<evidence type="ECO:0000256" key="1">
    <source>
        <dbReference type="ARBA" id="ARBA00022679"/>
    </source>
</evidence>
<organism evidence="5">
    <name type="scientific">mine drainage metagenome</name>
    <dbReference type="NCBI Taxonomy" id="410659"/>
    <lineage>
        <taxon>unclassified sequences</taxon>
        <taxon>metagenomes</taxon>
        <taxon>ecological metagenomes</taxon>
    </lineage>
</organism>
<dbReference type="Pfam" id="PF07730">
    <property type="entry name" value="HisKA_3"/>
    <property type="match status" value="1"/>
</dbReference>
<dbReference type="Gene3D" id="2.130.10.10">
    <property type="entry name" value="YVTN repeat-like/Quinoprotein amine dehydrogenase"/>
    <property type="match status" value="3"/>
</dbReference>
<dbReference type="GO" id="GO:0000155">
    <property type="term" value="F:phosphorelay sensor kinase activity"/>
    <property type="evidence" value="ECO:0007669"/>
    <property type="project" value="InterPro"/>
</dbReference>
<dbReference type="SMART" id="SM00387">
    <property type="entry name" value="HATPase_c"/>
    <property type="match status" value="1"/>
</dbReference>
<dbReference type="InterPro" id="IPR011110">
    <property type="entry name" value="Reg_prop"/>
</dbReference>
<dbReference type="Pfam" id="PF02518">
    <property type="entry name" value="HATPase_c"/>
    <property type="match status" value="1"/>
</dbReference>
<dbReference type="GO" id="GO:0046983">
    <property type="term" value="F:protein dimerization activity"/>
    <property type="evidence" value="ECO:0007669"/>
    <property type="project" value="InterPro"/>
</dbReference>
<keyword evidence="3" id="KW-0812">Transmembrane</keyword>
<accession>E6PXE2</accession>
<dbReference type="Gene3D" id="2.60.40.10">
    <property type="entry name" value="Immunoglobulins"/>
    <property type="match status" value="1"/>
</dbReference>
<dbReference type="SUPFAM" id="SSF55874">
    <property type="entry name" value="ATPase domain of HSP90 chaperone/DNA topoisomerase II/histidine kinase"/>
    <property type="match status" value="1"/>
</dbReference>
<evidence type="ECO:0000259" key="4">
    <source>
        <dbReference type="SMART" id="SM00387"/>
    </source>
</evidence>
<evidence type="ECO:0000313" key="5">
    <source>
        <dbReference type="EMBL" id="CBH99601.1"/>
    </source>
</evidence>
<dbReference type="GO" id="GO:0016020">
    <property type="term" value="C:membrane"/>
    <property type="evidence" value="ECO:0007669"/>
    <property type="project" value="InterPro"/>
</dbReference>
<dbReference type="SUPFAM" id="SSF110296">
    <property type="entry name" value="Oligoxyloglucan reducing end-specific cellobiohydrolase"/>
    <property type="match status" value="1"/>
</dbReference>